<comment type="similarity">
    <text evidence="2">Belongs to the SAP30 family.</text>
</comment>
<dbReference type="Pfam" id="PF13866">
    <property type="entry name" value="zf-SAP30"/>
    <property type="match status" value="1"/>
</dbReference>
<dbReference type="InterPro" id="IPR025718">
    <property type="entry name" value="SAP30_Sin3-bd"/>
</dbReference>
<evidence type="ECO:0000256" key="7">
    <source>
        <dbReference type="ARBA" id="ARBA00023015"/>
    </source>
</evidence>
<protein>
    <submittedName>
        <fullName evidence="14">Uncharacterized protein</fullName>
    </submittedName>
</protein>
<evidence type="ECO:0000313" key="14">
    <source>
        <dbReference type="EMBL" id="CAD7242841.1"/>
    </source>
</evidence>
<dbReference type="InterPro" id="IPR038291">
    <property type="entry name" value="SAP30_C_sf"/>
</dbReference>
<dbReference type="InterPro" id="IPR025717">
    <property type="entry name" value="SAP30_zn-finger"/>
</dbReference>
<evidence type="ECO:0000256" key="1">
    <source>
        <dbReference type="ARBA" id="ARBA00004123"/>
    </source>
</evidence>
<dbReference type="EMBL" id="LR899841">
    <property type="protein sequence ID" value="CAD7242841.1"/>
    <property type="molecule type" value="Genomic_DNA"/>
</dbReference>
<evidence type="ECO:0000256" key="4">
    <source>
        <dbReference type="ARBA" id="ARBA00022723"/>
    </source>
</evidence>
<dbReference type="GO" id="GO:0003712">
    <property type="term" value="F:transcription coregulator activity"/>
    <property type="evidence" value="ECO:0007669"/>
    <property type="project" value="TreeGrafter"/>
</dbReference>
<evidence type="ECO:0000256" key="5">
    <source>
        <dbReference type="ARBA" id="ARBA00022771"/>
    </source>
</evidence>
<evidence type="ECO:0000256" key="6">
    <source>
        <dbReference type="ARBA" id="ARBA00022833"/>
    </source>
</evidence>
<dbReference type="EMBL" id="CAJPEV010000324">
    <property type="protein sequence ID" value="CAG0883992.1"/>
    <property type="molecule type" value="Genomic_DNA"/>
</dbReference>
<evidence type="ECO:0000256" key="10">
    <source>
        <dbReference type="ARBA" id="ARBA00023242"/>
    </source>
</evidence>
<dbReference type="AlphaFoldDB" id="A0A7R8X2I8"/>
<keyword evidence="6" id="KW-0862">Zinc</keyword>
<evidence type="ECO:0000256" key="3">
    <source>
        <dbReference type="ARBA" id="ARBA00022491"/>
    </source>
</evidence>
<dbReference type="GO" id="GO:0000118">
    <property type="term" value="C:histone deacetylase complex"/>
    <property type="evidence" value="ECO:0007669"/>
    <property type="project" value="TreeGrafter"/>
</dbReference>
<name>A0A7R8X2I8_9CRUS</name>
<evidence type="ECO:0000313" key="15">
    <source>
        <dbReference type="Proteomes" id="UP000677054"/>
    </source>
</evidence>
<evidence type="ECO:0000256" key="2">
    <source>
        <dbReference type="ARBA" id="ARBA00006283"/>
    </source>
</evidence>
<keyword evidence="8" id="KW-0238">DNA-binding</keyword>
<evidence type="ECO:0000259" key="12">
    <source>
        <dbReference type="Pfam" id="PF13866"/>
    </source>
</evidence>
<sequence>MCRSACSSALRNHAGCHVSNLHLHMDHDVMKAMDDTIDCHSYYSQTCCLVDQGDPCKKSAGNASYSKRIEKTVAQRKLKLQVDPLARHLYICDFHKNVIQLARTKRKHKDSDNESNEADGDRPEIDWLQLQLNTLRRYRKHYKLSAQPGLNKSQLTECIRKHFKNIPVSEKEVLTFFIYMIKTNRNKLDQKPVNGNGDSNKT</sequence>
<dbReference type="PANTHER" id="PTHR13286">
    <property type="entry name" value="SAP30"/>
    <property type="match status" value="1"/>
</dbReference>
<comment type="subcellular location">
    <subcellularLocation>
        <location evidence="1">Nucleus</location>
    </subcellularLocation>
</comment>
<dbReference type="OrthoDB" id="510958at2759"/>
<dbReference type="Proteomes" id="UP000677054">
    <property type="component" value="Unassembled WGS sequence"/>
</dbReference>
<dbReference type="GO" id="GO:0006355">
    <property type="term" value="P:regulation of DNA-templated transcription"/>
    <property type="evidence" value="ECO:0007669"/>
    <property type="project" value="TreeGrafter"/>
</dbReference>
<evidence type="ECO:0000256" key="9">
    <source>
        <dbReference type="ARBA" id="ARBA00023163"/>
    </source>
</evidence>
<dbReference type="InterPro" id="IPR024145">
    <property type="entry name" value="His_deAcase_SAP30/SAP30L"/>
</dbReference>
<feature type="domain" description="Histone deacetylase complex subunit SAP30 zinc-finger" evidence="12">
    <location>
        <begin position="44"/>
        <end position="112"/>
    </location>
</feature>
<keyword evidence="4" id="KW-0479">Metal-binding</keyword>
<dbReference type="GO" id="GO:0008270">
    <property type="term" value="F:zinc ion binding"/>
    <property type="evidence" value="ECO:0007669"/>
    <property type="project" value="UniProtKB-KW"/>
</dbReference>
<organism evidence="14">
    <name type="scientific">Darwinula stevensoni</name>
    <dbReference type="NCBI Taxonomy" id="69355"/>
    <lineage>
        <taxon>Eukaryota</taxon>
        <taxon>Metazoa</taxon>
        <taxon>Ecdysozoa</taxon>
        <taxon>Arthropoda</taxon>
        <taxon>Crustacea</taxon>
        <taxon>Oligostraca</taxon>
        <taxon>Ostracoda</taxon>
        <taxon>Podocopa</taxon>
        <taxon>Podocopida</taxon>
        <taxon>Darwinulocopina</taxon>
        <taxon>Darwinuloidea</taxon>
        <taxon>Darwinulidae</taxon>
        <taxon>Darwinula</taxon>
    </lineage>
</organism>
<dbReference type="Gene3D" id="6.10.160.20">
    <property type="match status" value="1"/>
</dbReference>
<dbReference type="Gene3D" id="3.40.1800.30">
    <property type="match status" value="1"/>
</dbReference>
<keyword evidence="3" id="KW-0678">Repressor</keyword>
<evidence type="ECO:0000256" key="8">
    <source>
        <dbReference type="ARBA" id="ARBA00023125"/>
    </source>
</evidence>
<proteinExistence type="inferred from homology"/>
<accession>A0A7R8X2I8</accession>
<dbReference type="Pfam" id="PF13867">
    <property type="entry name" value="SAP30_Sin3_bdg"/>
    <property type="match status" value="1"/>
</dbReference>
<evidence type="ECO:0000256" key="11">
    <source>
        <dbReference type="SAM" id="MobiDB-lite"/>
    </source>
</evidence>
<feature type="region of interest" description="Disordered" evidence="11">
    <location>
        <begin position="103"/>
        <end position="122"/>
    </location>
</feature>
<keyword evidence="15" id="KW-1185">Reference proteome</keyword>
<dbReference type="GO" id="GO:0003677">
    <property type="term" value="F:DNA binding"/>
    <property type="evidence" value="ECO:0007669"/>
    <property type="project" value="UniProtKB-KW"/>
</dbReference>
<keyword evidence="10" id="KW-0539">Nucleus</keyword>
<keyword evidence="7" id="KW-0805">Transcription regulation</keyword>
<gene>
    <name evidence="14" type="ORF">DSTB1V02_LOCUS2785</name>
</gene>
<reference evidence="14" key="1">
    <citation type="submission" date="2020-11" db="EMBL/GenBank/DDBJ databases">
        <authorList>
            <person name="Tran Van P."/>
        </authorList>
    </citation>
    <scope>NUCLEOTIDE SEQUENCE</scope>
</reference>
<feature type="domain" description="Histone deacetylase complex subunit SAP30 Sin3 binding" evidence="13">
    <location>
        <begin position="130"/>
        <end position="182"/>
    </location>
</feature>
<evidence type="ECO:0000259" key="13">
    <source>
        <dbReference type="Pfam" id="PF13867"/>
    </source>
</evidence>
<dbReference type="PANTHER" id="PTHR13286:SF6">
    <property type="entry name" value="HISTONE DEACETYLASE COMPLEX SUBUNIT SAP30L-RELATED"/>
    <property type="match status" value="1"/>
</dbReference>
<keyword evidence="9" id="KW-0804">Transcription</keyword>
<keyword evidence="5" id="KW-0863">Zinc-finger</keyword>